<sequence>MIPYPTVVIDTNILISALLSSGNCSKILDMLVNDEYIHITSKNILNEVDLVGKRDKFRKYFSIQTFELFLSILNETSTIVEPAPVIPSQYQSLDSSDNIFVATIFHYRPDFFITGNTKHFMQINELTHIISPDKFITLQSEK</sequence>
<evidence type="ECO:0000313" key="3">
    <source>
        <dbReference type="Proteomes" id="UP000231383"/>
    </source>
</evidence>
<dbReference type="Pfam" id="PF13470">
    <property type="entry name" value="PIN_3"/>
    <property type="match status" value="1"/>
</dbReference>
<dbReference type="NCBIfam" id="TIGR00305">
    <property type="entry name" value="putative toxin-antitoxin system toxin component, PIN family"/>
    <property type="match status" value="1"/>
</dbReference>
<evidence type="ECO:0000313" key="2">
    <source>
        <dbReference type="EMBL" id="PJC31884.1"/>
    </source>
</evidence>
<proteinExistence type="predicted"/>
<protein>
    <submittedName>
        <fullName evidence="2">Putative toxin-antitoxin system toxin component, PIN family</fullName>
    </submittedName>
</protein>
<dbReference type="SMART" id="SM00670">
    <property type="entry name" value="PINc"/>
    <property type="match status" value="1"/>
</dbReference>
<dbReference type="Gene3D" id="3.40.50.1010">
    <property type="entry name" value="5'-nuclease"/>
    <property type="match status" value="1"/>
</dbReference>
<comment type="caution">
    <text evidence="2">The sequence shown here is derived from an EMBL/GenBank/DDBJ whole genome shotgun (WGS) entry which is preliminary data.</text>
</comment>
<dbReference type="SUPFAM" id="SSF88723">
    <property type="entry name" value="PIN domain-like"/>
    <property type="match status" value="1"/>
</dbReference>
<dbReference type="Proteomes" id="UP000231383">
    <property type="component" value="Unassembled WGS sequence"/>
</dbReference>
<dbReference type="InterPro" id="IPR002850">
    <property type="entry name" value="PIN_toxin-like"/>
</dbReference>
<dbReference type="InterPro" id="IPR002716">
    <property type="entry name" value="PIN_dom"/>
</dbReference>
<dbReference type="AlphaFoldDB" id="A0A2M8EYW1"/>
<name>A0A2M8EYW1_9BACT</name>
<accession>A0A2M8EYW1</accession>
<organism evidence="2 3">
    <name type="scientific">Candidatus Roizmanbacteria bacterium CG_4_9_14_0_2_um_filter_39_13</name>
    <dbReference type="NCBI Taxonomy" id="1974839"/>
    <lineage>
        <taxon>Bacteria</taxon>
        <taxon>Candidatus Roizmaniibacteriota</taxon>
    </lineage>
</organism>
<dbReference type="EMBL" id="PFSC01000102">
    <property type="protein sequence ID" value="PJC31884.1"/>
    <property type="molecule type" value="Genomic_DNA"/>
</dbReference>
<feature type="domain" description="PIN" evidence="1">
    <location>
        <begin position="5"/>
        <end position="121"/>
    </location>
</feature>
<dbReference type="PANTHER" id="PTHR34610">
    <property type="entry name" value="SSL7007 PROTEIN"/>
    <property type="match status" value="1"/>
</dbReference>
<dbReference type="InterPro" id="IPR029060">
    <property type="entry name" value="PIN-like_dom_sf"/>
</dbReference>
<dbReference type="PANTHER" id="PTHR34610:SF3">
    <property type="entry name" value="SSL7007 PROTEIN"/>
    <property type="match status" value="1"/>
</dbReference>
<reference evidence="3" key="1">
    <citation type="submission" date="2017-09" db="EMBL/GenBank/DDBJ databases">
        <title>Depth-based differentiation of microbial function through sediment-hosted aquifers and enrichment of novel symbionts in the deep terrestrial subsurface.</title>
        <authorList>
            <person name="Probst A.J."/>
            <person name="Ladd B."/>
            <person name="Jarett J.K."/>
            <person name="Geller-Mcgrath D.E."/>
            <person name="Sieber C.M.K."/>
            <person name="Emerson J.B."/>
            <person name="Anantharaman K."/>
            <person name="Thomas B.C."/>
            <person name="Malmstrom R."/>
            <person name="Stieglmeier M."/>
            <person name="Klingl A."/>
            <person name="Woyke T."/>
            <person name="Ryan C.M."/>
            <person name="Banfield J.F."/>
        </authorList>
    </citation>
    <scope>NUCLEOTIDE SEQUENCE [LARGE SCALE GENOMIC DNA]</scope>
</reference>
<gene>
    <name evidence="2" type="ORF">CO051_03700</name>
</gene>
<evidence type="ECO:0000259" key="1">
    <source>
        <dbReference type="SMART" id="SM00670"/>
    </source>
</evidence>